<evidence type="ECO:0000256" key="4">
    <source>
        <dbReference type="ARBA" id="ARBA00022833"/>
    </source>
</evidence>
<evidence type="ECO:0000313" key="10">
    <source>
        <dbReference type="Proteomes" id="UP000294737"/>
    </source>
</evidence>
<keyword evidence="3 7" id="KW-0479">Metal-binding</keyword>
<keyword evidence="5" id="KW-0456">Lyase</keyword>
<dbReference type="Gene3D" id="3.40.1050.10">
    <property type="entry name" value="Carbonic anhydrase"/>
    <property type="match status" value="1"/>
</dbReference>
<dbReference type="Proteomes" id="UP000294737">
    <property type="component" value="Unassembled WGS sequence"/>
</dbReference>
<feature type="binding site" evidence="7">
    <location>
        <position position="104"/>
    </location>
    <ligand>
        <name>Zn(2+)</name>
        <dbReference type="ChEBI" id="CHEBI:29105"/>
    </ligand>
</feature>
<feature type="signal peptide" evidence="8">
    <location>
        <begin position="1"/>
        <end position="35"/>
    </location>
</feature>
<gene>
    <name evidence="9" type="ORF">EV677_1192</name>
</gene>
<evidence type="ECO:0000256" key="1">
    <source>
        <dbReference type="ARBA" id="ARBA00006217"/>
    </source>
</evidence>
<dbReference type="EMBL" id="SNWF01000004">
    <property type="protein sequence ID" value="TDN94640.1"/>
    <property type="molecule type" value="Genomic_DNA"/>
</dbReference>
<feature type="binding site" evidence="7">
    <location>
        <position position="157"/>
    </location>
    <ligand>
        <name>Zn(2+)</name>
        <dbReference type="ChEBI" id="CHEBI:29105"/>
    </ligand>
</feature>
<evidence type="ECO:0000313" key="9">
    <source>
        <dbReference type="EMBL" id="TDN94640.1"/>
    </source>
</evidence>
<dbReference type="EC" id="4.2.1.1" evidence="2"/>
<sequence length="253" mass="26674">MKQTSFSSRASLGAASRMMSTASVLFLSLTLFACAHQPSVGIAADPAVMTKAKQNQMTADQALQVLKDGNARFVSGNTVKRDLPAQVKATGHDGQFPLASIVSCIDSRSAPSQVFDQGVGDLFVASVAGNVVNEDILGSLEYASKVAGTKLIVILGHTHCGGVKGACDAVELGNLTQLVGKIRPAVNMTPDVHGSDRSSKNHHFVDEVAENNVKLQVKAVLDKSPVLRDMAQKGQIKVVGAMLDVETGKIRFF</sequence>
<dbReference type="GO" id="GO:0008270">
    <property type="term" value="F:zinc ion binding"/>
    <property type="evidence" value="ECO:0007669"/>
    <property type="project" value="InterPro"/>
</dbReference>
<evidence type="ECO:0000256" key="7">
    <source>
        <dbReference type="PIRSR" id="PIRSR601765-1"/>
    </source>
</evidence>
<feature type="chain" id="PRO_5020510870" description="carbonic anhydrase" evidence="8">
    <location>
        <begin position="36"/>
        <end position="253"/>
    </location>
</feature>
<dbReference type="CDD" id="cd03378">
    <property type="entry name" value="beta_CA_cladeC"/>
    <property type="match status" value="1"/>
</dbReference>
<dbReference type="AlphaFoldDB" id="A0A4R6GJM7"/>
<comment type="similarity">
    <text evidence="1">Belongs to the beta-class carbonic anhydrase family.</text>
</comment>
<dbReference type="Pfam" id="PF00484">
    <property type="entry name" value="Pro_CA"/>
    <property type="match status" value="1"/>
</dbReference>
<dbReference type="SMART" id="SM00947">
    <property type="entry name" value="Pro_CA"/>
    <property type="match status" value="1"/>
</dbReference>
<comment type="caution">
    <text evidence="9">The sequence shown here is derived from an EMBL/GenBank/DDBJ whole genome shotgun (WGS) entry which is preliminary data.</text>
</comment>
<dbReference type="InterPro" id="IPR001765">
    <property type="entry name" value="Carbonic_anhydrase"/>
</dbReference>
<reference evidence="9 10" key="1">
    <citation type="submission" date="2019-03" db="EMBL/GenBank/DDBJ databases">
        <title>Genomic Encyclopedia of Type Strains, Phase IV (KMG-IV): sequencing the most valuable type-strain genomes for metagenomic binning, comparative biology and taxonomic classification.</title>
        <authorList>
            <person name="Goeker M."/>
        </authorList>
    </citation>
    <scope>NUCLEOTIDE SEQUENCE [LARGE SCALE GENOMIC DNA]</scope>
    <source>
        <strain evidence="9 10">DSM 18555</strain>
    </source>
</reference>
<comment type="cofactor">
    <cofactor evidence="7">
        <name>Zn(2+)</name>
        <dbReference type="ChEBI" id="CHEBI:29105"/>
    </cofactor>
    <text evidence="7">Binds 1 zinc ion per subunit.</text>
</comment>
<name>A0A4R6GJM7_9BURK</name>
<dbReference type="InterPro" id="IPR036874">
    <property type="entry name" value="Carbonic_anhydrase_sf"/>
</dbReference>
<evidence type="ECO:0000256" key="2">
    <source>
        <dbReference type="ARBA" id="ARBA00012925"/>
    </source>
</evidence>
<organism evidence="9 10">
    <name type="scientific">Herminiimonas fonticola</name>
    <dbReference type="NCBI Taxonomy" id="303380"/>
    <lineage>
        <taxon>Bacteria</taxon>
        <taxon>Pseudomonadati</taxon>
        <taxon>Pseudomonadota</taxon>
        <taxon>Betaproteobacteria</taxon>
        <taxon>Burkholderiales</taxon>
        <taxon>Oxalobacteraceae</taxon>
        <taxon>Herminiimonas</taxon>
    </lineage>
</organism>
<evidence type="ECO:0000256" key="5">
    <source>
        <dbReference type="ARBA" id="ARBA00023239"/>
    </source>
</evidence>
<dbReference type="PANTHER" id="PTHR11002">
    <property type="entry name" value="CARBONIC ANHYDRASE"/>
    <property type="match status" value="1"/>
</dbReference>
<dbReference type="PROSITE" id="PS51257">
    <property type="entry name" value="PROKAR_LIPOPROTEIN"/>
    <property type="match status" value="1"/>
</dbReference>
<dbReference type="GO" id="GO:0004089">
    <property type="term" value="F:carbonate dehydratase activity"/>
    <property type="evidence" value="ECO:0007669"/>
    <property type="project" value="UniProtKB-EC"/>
</dbReference>
<dbReference type="NCBIfam" id="NF011765">
    <property type="entry name" value="PRK15219.1"/>
    <property type="match status" value="1"/>
</dbReference>
<proteinExistence type="inferred from homology"/>
<feature type="binding site" evidence="7">
    <location>
        <position position="160"/>
    </location>
    <ligand>
        <name>Zn(2+)</name>
        <dbReference type="ChEBI" id="CHEBI:29105"/>
    </ligand>
</feature>
<evidence type="ECO:0000256" key="8">
    <source>
        <dbReference type="SAM" id="SignalP"/>
    </source>
</evidence>
<dbReference type="PANTHER" id="PTHR11002:SF76">
    <property type="entry name" value="CARBONIC ANHYDRASE"/>
    <property type="match status" value="1"/>
</dbReference>
<keyword evidence="8" id="KW-0732">Signal</keyword>
<keyword evidence="10" id="KW-1185">Reference proteome</keyword>
<protein>
    <recommendedName>
        <fullName evidence="2">carbonic anhydrase</fullName>
        <ecNumber evidence="2">4.2.1.1</ecNumber>
    </recommendedName>
</protein>
<evidence type="ECO:0000256" key="3">
    <source>
        <dbReference type="ARBA" id="ARBA00022723"/>
    </source>
</evidence>
<keyword evidence="4 7" id="KW-0862">Zinc</keyword>
<evidence type="ECO:0000256" key="6">
    <source>
        <dbReference type="ARBA" id="ARBA00048348"/>
    </source>
</evidence>
<feature type="binding site" evidence="7">
    <location>
        <position position="106"/>
    </location>
    <ligand>
        <name>Zn(2+)</name>
        <dbReference type="ChEBI" id="CHEBI:29105"/>
    </ligand>
</feature>
<accession>A0A4R6GJM7</accession>
<comment type="catalytic activity">
    <reaction evidence="6">
        <text>hydrogencarbonate + H(+) = CO2 + H2O</text>
        <dbReference type="Rhea" id="RHEA:10748"/>
        <dbReference type="ChEBI" id="CHEBI:15377"/>
        <dbReference type="ChEBI" id="CHEBI:15378"/>
        <dbReference type="ChEBI" id="CHEBI:16526"/>
        <dbReference type="ChEBI" id="CHEBI:17544"/>
        <dbReference type="EC" id="4.2.1.1"/>
    </reaction>
</comment>
<dbReference type="SUPFAM" id="SSF53056">
    <property type="entry name" value="beta-carbonic anhydrase, cab"/>
    <property type="match status" value="1"/>
</dbReference>